<dbReference type="AlphaFoldDB" id="D2VZR8"/>
<dbReference type="VEuPathDB" id="AmoebaDB:NAEGRDRAFT_53574"/>
<evidence type="ECO:0000313" key="2">
    <source>
        <dbReference type="Proteomes" id="UP000006671"/>
    </source>
</evidence>
<name>D2VZR8_NAEGR</name>
<dbReference type="EMBL" id="GG738915">
    <property type="protein sequence ID" value="EFC37748.1"/>
    <property type="molecule type" value="Genomic_DNA"/>
</dbReference>
<dbReference type="RefSeq" id="XP_002670492.1">
    <property type="nucleotide sequence ID" value="XM_002670446.1"/>
</dbReference>
<organism evidence="2">
    <name type="scientific">Naegleria gruberi</name>
    <name type="common">Amoeba</name>
    <dbReference type="NCBI Taxonomy" id="5762"/>
    <lineage>
        <taxon>Eukaryota</taxon>
        <taxon>Discoba</taxon>
        <taxon>Heterolobosea</taxon>
        <taxon>Tetramitia</taxon>
        <taxon>Eutetramitia</taxon>
        <taxon>Vahlkampfiidae</taxon>
        <taxon>Naegleria</taxon>
    </lineage>
</organism>
<evidence type="ECO:0000313" key="1">
    <source>
        <dbReference type="EMBL" id="EFC37748.1"/>
    </source>
</evidence>
<gene>
    <name evidence="1" type="ORF">NAEGRDRAFT_53574</name>
</gene>
<dbReference type="Proteomes" id="UP000006671">
    <property type="component" value="Unassembled WGS sequence"/>
</dbReference>
<accession>D2VZR8</accession>
<sequence length="687" mass="75475">MGVKPQAPLINGQITEISPNVCVTSLSPNASVIIMRNGTIIGSVDNIDNHGIVWVPFTQGTVLIPGETIIVLQMVNGNLSPEAEATVRSVTTLQPLCFNSPLSTCMQWLILNNMEPGAQVIIRQNLSEIGRRNPAVRSLDYVEVSNHPSAAFSIEAYQQVTTVNGVLTSPSVFSSPIEIEKIPGGGRLPKLEIGGDVHACTDSLDVNNARVTAQLCIENYSGTNKNWWYTILITSGPKFHASGIPHSKKGTMLKIWQQFREECEQISDPLELEVLPQEKPLKPIINAPSGVCLDIGKVFLRNLEQDAFVQFAQWKKNPNGGDPYVQIGLPIIASKTGDDVLILPEFQGITFEPGDRLTAKQIACGEESEYADPVEIHDLNNSGVVGPLVIYEPLYECSQLVSVRGAYPSSSLQAYYSDDDTVGLCDLPVLVDSDNVTLHLSHVLMKQRGIERKVKVKQTGCNADRETEATILDLPHDGLFISVLPEVQKYVRPGANEVLVTNCLPGAKVYILQKSSNTLVANTTSLGDVAIHERVSCNTSNLHLQDGDALFPIQKLCQYESYQNRFVIVATGTMDVTHNYNNWATEPLVIYPQTGGSFTLEVAAEDHDTHENVPIKLLIHRDNMVTDRVYRSSTRQFEIGAEDFFNNLSGMATLHCTVQSEQTSAYTDVKFEVACMFLDSSLHPNNN</sequence>
<reference evidence="1 2" key="1">
    <citation type="journal article" date="2010" name="Cell">
        <title>The genome of Naegleria gruberi illuminates early eukaryotic versatility.</title>
        <authorList>
            <person name="Fritz-Laylin L.K."/>
            <person name="Prochnik S.E."/>
            <person name="Ginger M.L."/>
            <person name="Dacks J.B."/>
            <person name="Carpenter M.L."/>
            <person name="Field M.C."/>
            <person name="Kuo A."/>
            <person name="Paredez A."/>
            <person name="Chapman J."/>
            <person name="Pham J."/>
            <person name="Shu S."/>
            <person name="Neupane R."/>
            <person name="Cipriano M."/>
            <person name="Mancuso J."/>
            <person name="Tu H."/>
            <person name="Salamov A."/>
            <person name="Lindquist E."/>
            <person name="Shapiro H."/>
            <person name="Lucas S."/>
            <person name="Grigoriev I.V."/>
            <person name="Cande W.Z."/>
            <person name="Fulton C."/>
            <person name="Rokhsar D.S."/>
            <person name="Dawson S.C."/>
        </authorList>
    </citation>
    <scope>NUCLEOTIDE SEQUENCE [LARGE SCALE GENOMIC DNA]</scope>
    <source>
        <strain evidence="1 2">NEG-M</strain>
    </source>
</reference>
<proteinExistence type="predicted"/>
<dbReference type="KEGG" id="ngr:NAEGRDRAFT_53574"/>
<protein>
    <submittedName>
        <fullName evidence="1">Predicted protein</fullName>
    </submittedName>
</protein>
<dbReference type="eggNOG" id="ENOG502T0W4">
    <property type="taxonomic scope" value="Eukaryota"/>
</dbReference>
<dbReference type="GeneID" id="8853595"/>
<dbReference type="InParanoid" id="D2VZR8"/>
<keyword evidence="2" id="KW-1185">Reference proteome</keyword>